<evidence type="ECO:0000313" key="1">
    <source>
        <dbReference type="EMBL" id="KAF1803003.1"/>
    </source>
</evidence>
<comment type="caution">
    <text evidence="1">The sequence shown here is derived from an EMBL/GenBank/DDBJ whole genome shotgun (WGS) entry which is preliminary data.</text>
</comment>
<dbReference type="EMBL" id="JAAECE010000003">
    <property type="protein sequence ID" value="KAF1803003.1"/>
    <property type="molecule type" value="Genomic_DNA"/>
</dbReference>
<evidence type="ECO:0000313" key="2">
    <source>
        <dbReference type="Proteomes" id="UP000469890"/>
    </source>
</evidence>
<name>A0A8H4BIX1_MUCCL</name>
<reference evidence="1 2" key="1">
    <citation type="submission" date="2019-09" db="EMBL/GenBank/DDBJ databases">
        <authorList>
            <consortium name="DOE Joint Genome Institute"/>
            <person name="Mondo S.J."/>
            <person name="Navarro-Mendoza M.I."/>
            <person name="Perez-Arques C."/>
            <person name="Panchal S."/>
            <person name="Nicolas F.E."/>
            <person name="Ganguly P."/>
            <person name="Pangilinan J."/>
            <person name="Grigoriev I."/>
            <person name="Heitman J."/>
            <person name="Sanya K."/>
            <person name="Garre V."/>
        </authorList>
    </citation>
    <scope>NUCLEOTIDE SEQUENCE [LARGE SCALE GENOMIC DNA]</scope>
    <source>
        <strain evidence="1 2">MU402</strain>
    </source>
</reference>
<accession>A0A8H4BIX1</accession>
<organism evidence="1 2">
    <name type="scientific">Mucor circinelloides f. lusitanicus</name>
    <name type="common">Mucor racemosus var. lusitanicus</name>
    <dbReference type="NCBI Taxonomy" id="29924"/>
    <lineage>
        <taxon>Eukaryota</taxon>
        <taxon>Fungi</taxon>
        <taxon>Fungi incertae sedis</taxon>
        <taxon>Mucoromycota</taxon>
        <taxon>Mucoromycotina</taxon>
        <taxon>Mucoromycetes</taxon>
        <taxon>Mucorales</taxon>
        <taxon>Mucorineae</taxon>
        <taxon>Mucoraceae</taxon>
        <taxon>Mucor</taxon>
    </lineage>
</organism>
<proteinExistence type="predicted"/>
<gene>
    <name evidence="1" type="ORF">FB192DRAFT_1365971</name>
</gene>
<protein>
    <submittedName>
        <fullName evidence="1">Uncharacterized protein</fullName>
    </submittedName>
</protein>
<sequence>MSKLSRTPPLKVIDIHHISKVQTHISDPLLFRNKGASKKIRQELALLKQLAHMELVLEKIHRLNLWKSKLQVSSKTLRNLHQVVLQIQEDIQNSRGILDTLSETAVEQIYPRASQLLFHDVNDNLTLSNSSNGHLSSIQHLDQLYVTASRLYHDLNQLQNLKYIAYQLALLYQCVNRQGVSFVSYKVRIEQRFDEIKSTTKMEPVYLDPNQKAWLCELALDIITQATDRSSIIKCGGQLYNTVQKLSA</sequence>
<dbReference type="AlphaFoldDB" id="A0A8H4BIX1"/>
<dbReference type="Proteomes" id="UP000469890">
    <property type="component" value="Unassembled WGS sequence"/>
</dbReference>